<dbReference type="PROSITE" id="PS50042">
    <property type="entry name" value="CNMP_BINDING_3"/>
    <property type="match status" value="2"/>
</dbReference>
<dbReference type="SUPFAM" id="SSF51206">
    <property type="entry name" value="cAMP-binding domain-like"/>
    <property type="match status" value="3"/>
</dbReference>
<evidence type="ECO:0000313" key="2">
    <source>
        <dbReference type="EMBL" id="TMW55091.1"/>
    </source>
</evidence>
<organism evidence="2 3">
    <name type="scientific">Pythium oligandrum</name>
    <name type="common">Mycoparasitic fungus</name>
    <dbReference type="NCBI Taxonomy" id="41045"/>
    <lineage>
        <taxon>Eukaryota</taxon>
        <taxon>Sar</taxon>
        <taxon>Stramenopiles</taxon>
        <taxon>Oomycota</taxon>
        <taxon>Peronosporomycetes</taxon>
        <taxon>Pythiales</taxon>
        <taxon>Pythiaceae</taxon>
        <taxon>Pythium</taxon>
    </lineage>
</organism>
<gene>
    <name evidence="2" type="ORF">Poli38472_013853</name>
</gene>
<evidence type="ECO:0000259" key="1">
    <source>
        <dbReference type="PROSITE" id="PS50042"/>
    </source>
</evidence>
<dbReference type="AlphaFoldDB" id="A0A8K1C274"/>
<proteinExistence type="predicted"/>
<dbReference type="Gene3D" id="2.60.120.10">
    <property type="entry name" value="Jelly Rolls"/>
    <property type="match status" value="3"/>
</dbReference>
<evidence type="ECO:0000313" key="3">
    <source>
        <dbReference type="Proteomes" id="UP000794436"/>
    </source>
</evidence>
<protein>
    <recommendedName>
        <fullName evidence="1">Cyclic nucleotide-binding domain-containing protein</fullName>
    </recommendedName>
</protein>
<feature type="domain" description="Cyclic nucleotide-binding" evidence="1">
    <location>
        <begin position="128"/>
        <end position="260"/>
    </location>
</feature>
<reference evidence="2" key="1">
    <citation type="submission" date="2019-03" db="EMBL/GenBank/DDBJ databases">
        <title>Long read genome sequence of the mycoparasitic Pythium oligandrum ATCC 38472 isolated from sugarbeet rhizosphere.</title>
        <authorList>
            <person name="Gaulin E."/>
        </authorList>
    </citation>
    <scope>NUCLEOTIDE SEQUENCE</scope>
    <source>
        <strain evidence="2">ATCC 38472_TT</strain>
    </source>
</reference>
<feature type="domain" description="Cyclic nucleotide-binding" evidence="1">
    <location>
        <begin position="294"/>
        <end position="413"/>
    </location>
</feature>
<dbReference type="OrthoDB" id="78487at2759"/>
<comment type="caution">
    <text evidence="2">The sequence shown here is derived from an EMBL/GenBank/DDBJ whole genome shotgun (WGS) entry which is preliminary data.</text>
</comment>
<dbReference type="CDD" id="cd00038">
    <property type="entry name" value="CAP_ED"/>
    <property type="match status" value="3"/>
</dbReference>
<keyword evidence="3" id="KW-1185">Reference proteome</keyword>
<dbReference type="PANTHER" id="PTHR23011:SF28">
    <property type="entry name" value="CYCLIC NUCLEOTIDE-BINDING DOMAIN CONTAINING PROTEIN"/>
    <property type="match status" value="1"/>
</dbReference>
<dbReference type="SMART" id="SM00100">
    <property type="entry name" value="cNMP"/>
    <property type="match status" value="3"/>
</dbReference>
<accession>A0A8K1C274</accession>
<dbReference type="InterPro" id="IPR014710">
    <property type="entry name" value="RmlC-like_jellyroll"/>
</dbReference>
<dbReference type="PANTHER" id="PTHR23011">
    <property type="entry name" value="CYCLIC NUCLEOTIDE-BINDING DOMAIN CONTAINING PROTEIN"/>
    <property type="match status" value="1"/>
</dbReference>
<name>A0A8K1C274_PYTOL</name>
<dbReference type="EMBL" id="SPLM01000149">
    <property type="protein sequence ID" value="TMW55091.1"/>
    <property type="molecule type" value="Genomic_DNA"/>
</dbReference>
<dbReference type="InterPro" id="IPR000595">
    <property type="entry name" value="cNMP-bd_dom"/>
</dbReference>
<dbReference type="Pfam" id="PF00027">
    <property type="entry name" value="cNMP_binding"/>
    <property type="match status" value="1"/>
</dbReference>
<dbReference type="Proteomes" id="UP000794436">
    <property type="component" value="Unassembled WGS sequence"/>
</dbReference>
<sequence>MEVIGEETTETTALEDGVRASKAKARWKKLRAATCVFILFRRRTTHGVRQQKLSRKAVPVFLGERNGRGASVFASTLFSPRGTGSSPHVAKLYAMKLERFECLLQKPIQNRSDIDIKLLAEFIRNTRFFTDLSSASIDALARHIRFCEYHEGEVLYRQGDTIHEVCGRCMVIRGSVFVYKNSDYVQSAREGEDYTGWYLNAVPGSTREAIKYGDCIDTCNIGDIFGDDAVYANLFRERTVIAQENTVIACIIRTDYQQTVRFNIPNDNQLIDHSNRTSFSALSSSFAILDTMNLAHRLTTNQRVQAAMSLRYRCLTPGDIVFKEGHEGQAIYIILFGKIRLCTMRASEAKTSGGSNDLHGELVIELGEGDVFGEEAFWDMYGSTRSSTAIAGLDEVETEILYLTRADYDTILGCGLRSNQRTNNTVVPMKFFGLQQQHMTAADRWRMAIYQVIHCRTSRSQWLSVISMAHERRIDLLFDIVKPLFTDTPRHQIKQLCRSAVLRTFGADSIVYSRGDTMVDECFLVVSGSVALQQTFFGAGNNNAALANANNPPSTDTTSVKVTIHVVESGGIFGEFETLGNCSKRHISAVVLQPDTKLLLLPAEDFVSFWPEKSRLDAKLALLKSQIRSVCRLDLDQTCSLYYAAHHQSYRRNDVISGKQEQEGSQRYIDLEITQ</sequence>
<dbReference type="InterPro" id="IPR018490">
    <property type="entry name" value="cNMP-bd_dom_sf"/>
</dbReference>